<keyword evidence="7" id="KW-0788">Thiol protease</keyword>
<dbReference type="InterPro" id="IPR050185">
    <property type="entry name" value="Ub_carboxyl-term_hydrolase"/>
</dbReference>
<evidence type="ECO:0000256" key="3">
    <source>
        <dbReference type="ARBA" id="ARBA00012759"/>
    </source>
</evidence>
<keyword evidence="4" id="KW-0645">Protease</keyword>
<evidence type="ECO:0000256" key="4">
    <source>
        <dbReference type="ARBA" id="ARBA00022670"/>
    </source>
</evidence>
<organism evidence="9 10">
    <name type="scientific">Allacma fusca</name>
    <dbReference type="NCBI Taxonomy" id="39272"/>
    <lineage>
        <taxon>Eukaryota</taxon>
        <taxon>Metazoa</taxon>
        <taxon>Ecdysozoa</taxon>
        <taxon>Arthropoda</taxon>
        <taxon>Hexapoda</taxon>
        <taxon>Collembola</taxon>
        <taxon>Symphypleona</taxon>
        <taxon>Sminthuridae</taxon>
        <taxon>Allacma</taxon>
    </lineage>
</organism>
<accession>A0A8J2K775</accession>
<evidence type="ECO:0000259" key="8">
    <source>
        <dbReference type="PROSITE" id="PS50235"/>
    </source>
</evidence>
<comment type="caution">
    <text evidence="9">The sequence shown here is derived from an EMBL/GenBank/DDBJ whole genome shotgun (WGS) entry which is preliminary data.</text>
</comment>
<evidence type="ECO:0000256" key="2">
    <source>
        <dbReference type="ARBA" id="ARBA00009085"/>
    </source>
</evidence>
<evidence type="ECO:0000256" key="1">
    <source>
        <dbReference type="ARBA" id="ARBA00000707"/>
    </source>
</evidence>
<dbReference type="GO" id="GO:0016579">
    <property type="term" value="P:protein deubiquitination"/>
    <property type="evidence" value="ECO:0007669"/>
    <property type="project" value="InterPro"/>
</dbReference>
<evidence type="ECO:0000256" key="6">
    <source>
        <dbReference type="ARBA" id="ARBA00022801"/>
    </source>
</evidence>
<gene>
    <name evidence="9" type="ORF">AFUS01_LOCUS22462</name>
</gene>
<keyword evidence="10" id="KW-1185">Reference proteome</keyword>
<comment type="catalytic activity">
    <reaction evidence="1">
        <text>Thiol-dependent hydrolysis of ester, thioester, amide, peptide and isopeptide bonds formed by the C-terminal Gly of ubiquitin (a 76-residue protein attached to proteins as an intracellular targeting signal).</text>
        <dbReference type="EC" id="3.4.19.12"/>
    </reaction>
</comment>
<keyword evidence="6" id="KW-0378">Hydrolase</keyword>
<comment type="similarity">
    <text evidence="2">Belongs to the peptidase C19 family.</text>
</comment>
<evidence type="ECO:0000313" key="10">
    <source>
        <dbReference type="Proteomes" id="UP000708208"/>
    </source>
</evidence>
<dbReference type="InterPro" id="IPR001394">
    <property type="entry name" value="Peptidase_C19_UCH"/>
</dbReference>
<evidence type="ECO:0000256" key="7">
    <source>
        <dbReference type="ARBA" id="ARBA00022807"/>
    </source>
</evidence>
<dbReference type="EC" id="3.4.19.12" evidence="3"/>
<proteinExistence type="inferred from homology"/>
<dbReference type="GO" id="GO:0006508">
    <property type="term" value="P:proteolysis"/>
    <property type="evidence" value="ECO:0007669"/>
    <property type="project" value="UniProtKB-KW"/>
</dbReference>
<feature type="domain" description="USP" evidence="8">
    <location>
        <begin position="1"/>
        <end position="475"/>
    </location>
</feature>
<dbReference type="AlphaFoldDB" id="A0A8J2K775"/>
<dbReference type="Proteomes" id="UP000708208">
    <property type="component" value="Unassembled WGS sequence"/>
</dbReference>
<reference evidence="9" key="1">
    <citation type="submission" date="2021-06" db="EMBL/GenBank/DDBJ databases">
        <authorList>
            <person name="Hodson N. C."/>
            <person name="Mongue J. A."/>
            <person name="Jaron S. K."/>
        </authorList>
    </citation>
    <scope>NUCLEOTIDE SEQUENCE</scope>
</reference>
<dbReference type="InterPro" id="IPR028889">
    <property type="entry name" value="USP"/>
</dbReference>
<dbReference type="OrthoDB" id="265776at2759"/>
<dbReference type="PROSITE" id="PS50235">
    <property type="entry name" value="USP_3"/>
    <property type="match status" value="1"/>
</dbReference>
<sequence length="476" mass="55271">MNCWKLSKYFMAKEYERFLNQNKPRNAALIRSYSELVSQAYNERTRIVTPAEVKRSMGAIYGEYRYNDEQDVIEFITRMLDTLHEGLISEARPNAEGTKMGRWNINKSIITDLFFFSLTSTLQCHECGESKISIEPAMCLSLPVPPRRRYRDDVVLFYMQLSRSPVRIHADVTLNVLGLKELLRTEYLALEKVVCLWYNGSRSMVELGDHAVLNDIHHRVFCYEYSEAHLSSYCWIQLKIRKLSMDRSLRFNILVQSLAGDEFSMMCVRDVLFHLLPKENLWMLDDLAQYFKLENCPTTPSDGGVLGLPVASIVCSNHEENRSLGSSYDPLDMIIAGKPPLVCIQDCLDRLLEMEELSVLLHCNRCSTKQRFSKTMNVENLPKYLIVHLKRFEYVNSLLAKISTLVEYPLDGFMLRGTEYRVIGICNHDSDRVISSGHYVSYVRKECWYLCNDQIIRKVNGVDKKHTYALFLERCE</sequence>
<protein>
    <recommendedName>
        <fullName evidence="3">ubiquitinyl hydrolase 1</fullName>
        <ecNumber evidence="3">3.4.19.12</ecNumber>
    </recommendedName>
</protein>
<dbReference type="PANTHER" id="PTHR21646:SF24">
    <property type="entry name" value="UBIQUITIN CARBOXYL-TERMINAL HYDROLASE"/>
    <property type="match status" value="1"/>
</dbReference>
<dbReference type="EMBL" id="CAJVCH010261685">
    <property type="protein sequence ID" value="CAG7734055.1"/>
    <property type="molecule type" value="Genomic_DNA"/>
</dbReference>
<dbReference type="Pfam" id="PF00443">
    <property type="entry name" value="UCH"/>
    <property type="match status" value="1"/>
</dbReference>
<name>A0A8J2K775_9HEXA</name>
<keyword evidence="5" id="KW-0833">Ubl conjugation pathway</keyword>
<dbReference type="GO" id="GO:0004843">
    <property type="term" value="F:cysteine-type deubiquitinase activity"/>
    <property type="evidence" value="ECO:0007669"/>
    <property type="project" value="UniProtKB-EC"/>
</dbReference>
<dbReference type="PANTHER" id="PTHR21646">
    <property type="entry name" value="UBIQUITIN CARBOXYL-TERMINAL HYDROLASE"/>
    <property type="match status" value="1"/>
</dbReference>
<evidence type="ECO:0000256" key="5">
    <source>
        <dbReference type="ARBA" id="ARBA00022786"/>
    </source>
</evidence>
<evidence type="ECO:0000313" key="9">
    <source>
        <dbReference type="EMBL" id="CAG7734055.1"/>
    </source>
</evidence>